<evidence type="ECO:0000256" key="14">
    <source>
        <dbReference type="ARBA" id="ARBA00083115"/>
    </source>
</evidence>
<dbReference type="EC" id="2.4.1.117" evidence="4"/>
<dbReference type="SUPFAM" id="SSF53448">
    <property type="entry name" value="Nucleotide-diphospho-sugar transferases"/>
    <property type="match status" value="1"/>
</dbReference>
<comment type="catalytic activity">
    <reaction evidence="12">
        <text>a di-trans,poly-cis-dolichyl phosphate + UDP-alpha-D-glucose = a di-trans,poly-cis-dolichyl beta-D-glucosyl phosphate + UDP</text>
        <dbReference type="Rhea" id="RHEA:15401"/>
        <dbReference type="Rhea" id="RHEA-COMP:19498"/>
        <dbReference type="Rhea" id="RHEA-COMP:19502"/>
        <dbReference type="ChEBI" id="CHEBI:57525"/>
        <dbReference type="ChEBI" id="CHEBI:57683"/>
        <dbReference type="ChEBI" id="CHEBI:58223"/>
        <dbReference type="ChEBI" id="CHEBI:58885"/>
        <dbReference type="EC" id="2.4.1.117"/>
    </reaction>
    <physiologicalReaction direction="left-to-right" evidence="12">
        <dbReference type="Rhea" id="RHEA:15402"/>
    </physiologicalReaction>
</comment>
<dbReference type="Gene3D" id="3.90.550.10">
    <property type="entry name" value="Spore Coat Polysaccharide Biosynthesis Protein SpsA, Chain A"/>
    <property type="match status" value="1"/>
</dbReference>
<keyword evidence="10" id="KW-1133">Transmembrane helix</keyword>
<keyword evidence="11" id="KW-0472">Membrane</keyword>
<dbReference type="GO" id="GO:0004581">
    <property type="term" value="F:dolichyl-phosphate beta-glucosyltransferase activity"/>
    <property type="evidence" value="ECO:0007669"/>
    <property type="project" value="UniProtKB-EC"/>
</dbReference>
<dbReference type="PANTHER" id="PTHR10859">
    <property type="entry name" value="GLYCOSYL TRANSFERASE"/>
    <property type="match status" value="1"/>
</dbReference>
<dbReference type="InterPro" id="IPR001173">
    <property type="entry name" value="Glyco_trans_2-like"/>
</dbReference>
<sequence>MATLLLQLLGLGVALAAAALILVSIVAFITAAKMPPCYQHEEEKFFLNAKGQKEALPSIWDSPTKQLSVVVPSYNEEKRLPVMMDEALNYLEKRQVMTCSFGFSQKHDCTFTYEVIVVDDGSEDQTSKVALKYCQKYGSDKVRVITLVQNRGKGGAVRMGVFSSRGEKILMADADGATKFPDVEKLEKGLSDLQPWPEQMAIACGSRAHLEKESIAQRSYFRTFLMYGFHFLVWFLCVKGIRDTQCGFKLLTREAAARTFSSLHIERWAFDVELLYIAQFLQIPIAEVAVNWTEIEGSKLVPFWSWLQMGKDLLFIRLRYLTGAWRLKQTRKAN</sequence>
<evidence type="ECO:0000256" key="10">
    <source>
        <dbReference type="ARBA" id="ARBA00022989"/>
    </source>
</evidence>
<evidence type="ECO:0000259" key="15">
    <source>
        <dbReference type="Pfam" id="PF00535"/>
    </source>
</evidence>
<gene>
    <name evidence="17" type="primary">Alg5</name>
</gene>
<evidence type="ECO:0000256" key="3">
    <source>
        <dbReference type="ARBA" id="ARBA00006739"/>
    </source>
</evidence>
<evidence type="ECO:0000256" key="6">
    <source>
        <dbReference type="ARBA" id="ARBA00022679"/>
    </source>
</evidence>
<dbReference type="GeneID" id="110291686"/>
<evidence type="ECO:0000256" key="5">
    <source>
        <dbReference type="ARBA" id="ARBA00022676"/>
    </source>
</evidence>
<accession>A0A6P7R1U5</accession>
<comment type="similarity">
    <text evidence="3">Belongs to the glycosyltransferase 2 family.</text>
</comment>
<keyword evidence="5" id="KW-0328">Glycosyltransferase</keyword>
<dbReference type="AlphaFoldDB" id="A0A6P7R1U5"/>
<proteinExistence type="inferred from homology"/>
<evidence type="ECO:0000313" key="16">
    <source>
        <dbReference type="Proteomes" id="UP000515126"/>
    </source>
</evidence>
<evidence type="ECO:0000256" key="11">
    <source>
        <dbReference type="ARBA" id="ARBA00023136"/>
    </source>
</evidence>
<evidence type="ECO:0000256" key="12">
    <source>
        <dbReference type="ARBA" id="ARBA00045097"/>
    </source>
</evidence>
<keyword evidence="16" id="KW-1185">Reference proteome</keyword>
<dbReference type="Pfam" id="PF00535">
    <property type="entry name" value="Glycos_transf_2"/>
    <property type="match status" value="1"/>
</dbReference>
<reference evidence="17" key="1">
    <citation type="submission" date="2025-08" db="UniProtKB">
        <authorList>
            <consortium name="RefSeq"/>
        </authorList>
    </citation>
    <scope>IDENTIFICATION</scope>
</reference>
<dbReference type="InterPro" id="IPR029044">
    <property type="entry name" value="Nucleotide-diphossugar_trans"/>
</dbReference>
<comment type="subcellular location">
    <subcellularLocation>
        <location evidence="1">Endoplasmic reticulum membrane</location>
        <topology evidence="1">Single-pass membrane protein</topology>
    </subcellularLocation>
</comment>
<evidence type="ECO:0000256" key="4">
    <source>
        <dbReference type="ARBA" id="ARBA00012583"/>
    </source>
</evidence>
<evidence type="ECO:0000256" key="1">
    <source>
        <dbReference type="ARBA" id="ARBA00004389"/>
    </source>
</evidence>
<name>A0A6P7R1U5_MUSCR</name>
<dbReference type="InterPro" id="IPR035518">
    <property type="entry name" value="DPG_synthase"/>
</dbReference>
<dbReference type="RefSeq" id="XP_029330850.1">
    <property type="nucleotide sequence ID" value="XM_029474990.1"/>
</dbReference>
<evidence type="ECO:0000256" key="7">
    <source>
        <dbReference type="ARBA" id="ARBA00022692"/>
    </source>
</evidence>
<evidence type="ECO:0000313" key="17">
    <source>
        <dbReference type="RefSeq" id="XP_029330850.1"/>
    </source>
</evidence>
<dbReference type="GO" id="GO:0006487">
    <property type="term" value="P:protein N-linked glycosylation"/>
    <property type="evidence" value="ECO:0007669"/>
    <property type="project" value="TreeGrafter"/>
</dbReference>
<evidence type="ECO:0000256" key="2">
    <source>
        <dbReference type="ARBA" id="ARBA00004922"/>
    </source>
</evidence>
<organism evidence="16 17">
    <name type="scientific">Mus caroli</name>
    <name type="common">Ryukyu mouse</name>
    <name type="synonym">Ricefield mouse</name>
    <dbReference type="NCBI Taxonomy" id="10089"/>
    <lineage>
        <taxon>Eukaryota</taxon>
        <taxon>Metazoa</taxon>
        <taxon>Chordata</taxon>
        <taxon>Craniata</taxon>
        <taxon>Vertebrata</taxon>
        <taxon>Euteleostomi</taxon>
        <taxon>Mammalia</taxon>
        <taxon>Eutheria</taxon>
        <taxon>Euarchontoglires</taxon>
        <taxon>Glires</taxon>
        <taxon>Rodentia</taxon>
        <taxon>Myomorpha</taxon>
        <taxon>Muroidea</taxon>
        <taxon>Muridae</taxon>
        <taxon>Murinae</taxon>
        <taxon>Mus</taxon>
        <taxon>Mus</taxon>
    </lineage>
</organism>
<feature type="domain" description="Glycosyltransferase 2-like" evidence="15">
    <location>
        <begin position="68"/>
        <end position="256"/>
    </location>
</feature>
<evidence type="ECO:0000256" key="9">
    <source>
        <dbReference type="ARBA" id="ARBA00022968"/>
    </source>
</evidence>
<keyword evidence="6" id="KW-0808">Transferase</keyword>
<dbReference type="Proteomes" id="UP000515126">
    <property type="component" value="Chromosome 3"/>
</dbReference>
<keyword evidence="7" id="KW-0812">Transmembrane</keyword>
<evidence type="ECO:0000256" key="13">
    <source>
        <dbReference type="ARBA" id="ARBA00070518"/>
    </source>
</evidence>
<evidence type="ECO:0000256" key="8">
    <source>
        <dbReference type="ARBA" id="ARBA00022824"/>
    </source>
</evidence>
<protein>
    <recommendedName>
        <fullName evidence="13">Dolichyl-phosphate beta-glucosyltransferase</fullName>
        <ecNumber evidence="4">2.4.1.117</ecNumber>
    </recommendedName>
    <alternativeName>
        <fullName evidence="14">Asparagine-linked glycosylation protein 5 homolog</fullName>
    </alternativeName>
</protein>
<keyword evidence="9" id="KW-0735">Signal-anchor</keyword>
<dbReference type="GO" id="GO:0005789">
    <property type="term" value="C:endoplasmic reticulum membrane"/>
    <property type="evidence" value="ECO:0007669"/>
    <property type="project" value="UniProtKB-SubCell"/>
</dbReference>
<comment type="pathway">
    <text evidence="2">Protein modification; protein glycosylation.</text>
</comment>
<keyword evidence="8" id="KW-0256">Endoplasmic reticulum</keyword>
<dbReference type="FunFam" id="3.90.550.10:FF:000068">
    <property type="entry name" value="ALG5, dolichyl-phosphate beta-glucosyltransferase"/>
    <property type="match status" value="1"/>
</dbReference>
<dbReference type="PANTHER" id="PTHR10859:SF91">
    <property type="entry name" value="DOLICHYL-PHOSPHATE BETA-GLUCOSYLTRANSFERASE"/>
    <property type="match status" value="1"/>
</dbReference>
<dbReference type="CDD" id="cd04188">
    <property type="entry name" value="DPG_synthase"/>
    <property type="match status" value="1"/>
</dbReference>
<dbReference type="CTD" id="29880"/>